<keyword evidence="1" id="KW-0812">Transmembrane</keyword>
<dbReference type="InterPro" id="IPR052710">
    <property type="entry name" value="CAAX_protease"/>
</dbReference>
<keyword evidence="4" id="KW-1185">Reference proteome</keyword>
<organism evidence="3 4">
    <name type="scientific">Mobilitalea sibirica</name>
    <dbReference type="NCBI Taxonomy" id="1462919"/>
    <lineage>
        <taxon>Bacteria</taxon>
        <taxon>Bacillati</taxon>
        <taxon>Bacillota</taxon>
        <taxon>Clostridia</taxon>
        <taxon>Lachnospirales</taxon>
        <taxon>Lachnospiraceae</taxon>
        <taxon>Mobilitalea</taxon>
    </lineage>
</organism>
<dbReference type="GO" id="GO:0004175">
    <property type="term" value="F:endopeptidase activity"/>
    <property type="evidence" value="ECO:0007669"/>
    <property type="project" value="UniProtKB-ARBA"/>
</dbReference>
<reference evidence="3" key="1">
    <citation type="submission" date="2020-12" db="EMBL/GenBank/DDBJ databases">
        <title>M. sibirica DSM 26468T genome.</title>
        <authorList>
            <person name="Thieme N."/>
            <person name="Rettenmaier R."/>
            <person name="Zverlov V."/>
            <person name="Liebl W."/>
        </authorList>
    </citation>
    <scope>NUCLEOTIDE SEQUENCE</scope>
    <source>
        <strain evidence="3">DSM 26468</strain>
    </source>
</reference>
<evidence type="ECO:0000259" key="2">
    <source>
        <dbReference type="Pfam" id="PF02517"/>
    </source>
</evidence>
<accession>A0A8J7H1Q1</accession>
<dbReference type="GO" id="GO:0080120">
    <property type="term" value="P:CAAX-box protein maturation"/>
    <property type="evidence" value="ECO:0007669"/>
    <property type="project" value="UniProtKB-ARBA"/>
</dbReference>
<evidence type="ECO:0000313" key="3">
    <source>
        <dbReference type="EMBL" id="MBH1940454.1"/>
    </source>
</evidence>
<dbReference type="AlphaFoldDB" id="A0A8J7H1Q1"/>
<dbReference type="PANTHER" id="PTHR36435:SF1">
    <property type="entry name" value="CAAX AMINO TERMINAL PROTEASE FAMILY PROTEIN"/>
    <property type="match status" value="1"/>
</dbReference>
<evidence type="ECO:0000313" key="4">
    <source>
        <dbReference type="Proteomes" id="UP000623269"/>
    </source>
</evidence>
<dbReference type="Proteomes" id="UP000623269">
    <property type="component" value="Unassembled WGS sequence"/>
</dbReference>
<gene>
    <name evidence="3" type="ORF">I5677_06025</name>
</gene>
<feature type="transmembrane region" description="Helical" evidence="1">
    <location>
        <begin position="72"/>
        <end position="89"/>
    </location>
</feature>
<feature type="domain" description="CAAX prenyl protease 2/Lysostaphin resistance protein A-like" evidence="2">
    <location>
        <begin position="154"/>
        <end position="240"/>
    </location>
</feature>
<keyword evidence="3" id="KW-0482">Metalloprotease</keyword>
<feature type="transmembrane region" description="Helical" evidence="1">
    <location>
        <begin position="12"/>
        <end position="35"/>
    </location>
</feature>
<keyword evidence="1" id="KW-1133">Transmembrane helix</keyword>
<evidence type="ECO:0000256" key="1">
    <source>
        <dbReference type="SAM" id="Phobius"/>
    </source>
</evidence>
<protein>
    <submittedName>
        <fullName evidence="3">CPBP family intramembrane metalloprotease</fullName>
    </submittedName>
</protein>
<dbReference type="RefSeq" id="WP_197660676.1">
    <property type="nucleotide sequence ID" value="NZ_JAEAGR010000004.1"/>
</dbReference>
<name>A0A8J7H1Q1_9FIRM</name>
<feature type="transmembrane region" description="Helical" evidence="1">
    <location>
        <begin position="155"/>
        <end position="173"/>
    </location>
</feature>
<dbReference type="GO" id="GO:0008237">
    <property type="term" value="F:metallopeptidase activity"/>
    <property type="evidence" value="ECO:0007669"/>
    <property type="project" value="UniProtKB-KW"/>
</dbReference>
<feature type="transmembrane region" description="Helical" evidence="1">
    <location>
        <begin position="110"/>
        <end position="135"/>
    </location>
</feature>
<keyword evidence="3" id="KW-0645">Protease</keyword>
<feature type="transmembrane region" description="Helical" evidence="1">
    <location>
        <begin position="254"/>
        <end position="273"/>
    </location>
</feature>
<dbReference type="PANTHER" id="PTHR36435">
    <property type="entry name" value="SLR1288 PROTEIN"/>
    <property type="match status" value="1"/>
</dbReference>
<dbReference type="EMBL" id="JAEAGR010000004">
    <property type="protein sequence ID" value="MBH1940454.1"/>
    <property type="molecule type" value="Genomic_DNA"/>
</dbReference>
<keyword evidence="3" id="KW-0378">Hydrolase</keyword>
<sequence>MRYFIKVFEGITPFFAALGLQGLAYQVLTAIYQFYIRLTVEAELKGQGITDSDLIRMRVENRAMISPELKNLFGIFIMIFCGIIFVQWYRRININNPKRRIGSIFSFSNTGNLILIGLGCQFFISALLNVLLPFFTKLFEEYSEIMNSIFVGHPIMIVIYSVIIAPIVEEMIFRGVMLNKLRQSFPFIGANILQAIIFGVYHTNIIQGIYAFANGILLGYICYKFQSILASIFLHMVINAAAYIYILYPGDMPINMYLGLGVIGGITISFGLYRLKEDKID</sequence>
<feature type="transmembrane region" description="Helical" evidence="1">
    <location>
        <begin position="228"/>
        <end position="248"/>
    </location>
</feature>
<dbReference type="Pfam" id="PF02517">
    <property type="entry name" value="Rce1-like"/>
    <property type="match status" value="1"/>
</dbReference>
<keyword evidence="1" id="KW-0472">Membrane</keyword>
<dbReference type="InterPro" id="IPR003675">
    <property type="entry name" value="Rce1/LyrA-like_dom"/>
</dbReference>
<proteinExistence type="predicted"/>
<feature type="transmembrane region" description="Helical" evidence="1">
    <location>
        <begin position="185"/>
        <end position="201"/>
    </location>
</feature>
<comment type="caution">
    <text evidence="3">The sequence shown here is derived from an EMBL/GenBank/DDBJ whole genome shotgun (WGS) entry which is preliminary data.</text>
</comment>